<dbReference type="Proteomes" id="UP000037069">
    <property type="component" value="Unassembled WGS sequence"/>
</dbReference>
<keyword evidence="1" id="KW-0812">Transmembrane</keyword>
<evidence type="ECO:0000313" key="2">
    <source>
        <dbReference type="EMBL" id="KNC24306.1"/>
    </source>
</evidence>
<feature type="transmembrane region" description="Helical" evidence="1">
    <location>
        <begin position="6"/>
        <end position="25"/>
    </location>
</feature>
<proteinExistence type="predicted"/>
<gene>
    <name evidence="2" type="ORF">FF38_04580</name>
</gene>
<dbReference type="AlphaFoldDB" id="A0A0L0BWB0"/>
<keyword evidence="1" id="KW-1133">Transmembrane helix</keyword>
<comment type="caution">
    <text evidence="2">The sequence shown here is derived from an EMBL/GenBank/DDBJ whole genome shotgun (WGS) entry which is preliminary data.</text>
</comment>
<evidence type="ECO:0000256" key="1">
    <source>
        <dbReference type="SAM" id="Phobius"/>
    </source>
</evidence>
<reference evidence="2 3" key="1">
    <citation type="journal article" date="2015" name="Nat. Commun.">
        <title>Lucilia cuprina genome unlocks parasitic fly biology to underpin future interventions.</title>
        <authorList>
            <person name="Anstead C.A."/>
            <person name="Korhonen P.K."/>
            <person name="Young N.D."/>
            <person name="Hall R.S."/>
            <person name="Jex A.R."/>
            <person name="Murali S.C."/>
            <person name="Hughes D.S."/>
            <person name="Lee S.F."/>
            <person name="Perry T."/>
            <person name="Stroehlein A.J."/>
            <person name="Ansell B.R."/>
            <person name="Breugelmans B."/>
            <person name="Hofmann A."/>
            <person name="Qu J."/>
            <person name="Dugan S."/>
            <person name="Lee S.L."/>
            <person name="Chao H."/>
            <person name="Dinh H."/>
            <person name="Han Y."/>
            <person name="Doddapaneni H.V."/>
            <person name="Worley K.C."/>
            <person name="Muzny D.M."/>
            <person name="Ioannidis P."/>
            <person name="Waterhouse R.M."/>
            <person name="Zdobnov E.M."/>
            <person name="James P.J."/>
            <person name="Bagnall N.H."/>
            <person name="Kotze A.C."/>
            <person name="Gibbs R.A."/>
            <person name="Richards S."/>
            <person name="Batterham P."/>
            <person name="Gasser R.B."/>
        </authorList>
    </citation>
    <scope>NUCLEOTIDE SEQUENCE [LARGE SCALE GENOMIC DNA]</scope>
    <source>
        <strain evidence="2 3">LS</strain>
        <tissue evidence="2">Full body</tissue>
    </source>
</reference>
<dbReference type="EMBL" id="JRES01001243">
    <property type="protein sequence ID" value="KNC24306.1"/>
    <property type="molecule type" value="Genomic_DNA"/>
</dbReference>
<organism evidence="2 3">
    <name type="scientific">Lucilia cuprina</name>
    <name type="common">Green bottle fly</name>
    <name type="synonym">Australian sheep blowfly</name>
    <dbReference type="NCBI Taxonomy" id="7375"/>
    <lineage>
        <taxon>Eukaryota</taxon>
        <taxon>Metazoa</taxon>
        <taxon>Ecdysozoa</taxon>
        <taxon>Arthropoda</taxon>
        <taxon>Hexapoda</taxon>
        <taxon>Insecta</taxon>
        <taxon>Pterygota</taxon>
        <taxon>Neoptera</taxon>
        <taxon>Endopterygota</taxon>
        <taxon>Diptera</taxon>
        <taxon>Brachycera</taxon>
        <taxon>Muscomorpha</taxon>
        <taxon>Oestroidea</taxon>
        <taxon>Calliphoridae</taxon>
        <taxon>Luciliinae</taxon>
        <taxon>Lucilia</taxon>
    </lineage>
</organism>
<accession>A0A0L0BWB0</accession>
<protein>
    <submittedName>
        <fullName evidence="2">Uncharacterized protein</fullName>
    </submittedName>
</protein>
<evidence type="ECO:0000313" key="3">
    <source>
        <dbReference type="Proteomes" id="UP000037069"/>
    </source>
</evidence>
<keyword evidence="3" id="KW-1185">Reference proteome</keyword>
<name>A0A0L0BWB0_LUCCU</name>
<keyword evidence="1" id="KW-0472">Membrane</keyword>
<sequence length="170" mass="19428">MIQYKSFHILYMMICFASNFSYMTFQGNSGKKLPVNINISTSCGINSKTLEDSYISRPQLQTAGKFGPQLFEEVRAKVLEVIRELLMKTSIRLKMCCSFEPSYANLDIAILFVVCILKTEDLQRDNNRADEEGCLGNNVKNKILNLRSLTDMQKRLSIDMKSFIIENGLM</sequence>